<dbReference type="EMBL" id="MU273568">
    <property type="protein sequence ID" value="KAI0031778.1"/>
    <property type="molecule type" value="Genomic_DNA"/>
</dbReference>
<gene>
    <name evidence="1" type="ORF">K488DRAFT_71168</name>
</gene>
<reference evidence="1" key="2">
    <citation type="journal article" date="2022" name="New Phytol.">
        <title>Evolutionary transition to the ectomycorrhizal habit in the genomes of a hyperdiverse lineage of mushroom-forming fungi.</title>
        <authorList>
            <person name="Looney B."/>
            <person name="Miyauchi S."/>
            <person name="Morin E."/>
            <person name="Drula E."/>
            <person name="Courty P.E."/>
            <person name="Kohler A."/>
            <person name="Kuo A."/>
            <person name="LaButti K."/>
            <person name="Pangilinan J."/>
            <person name="Lipzen A."/>
            <person name="Riley R."/>
            <person name="Andreopoulos W."/>
            <person name="He G."/>
            <person name="Johnson J."/>
            <person name="Nolan M."/>
            <person name="Tritt A."/>
            <person name="Barry K.W."/>
            <person name="Grigoriev I.V."/>
            <person name="Nagy L.G."/>
            <person name="Hibbett D."/>
            <person name="Henrissat B."/>
            <person name="Matheny P.B."/>
            <person name="Labbe J."/>
            <person name="Martin F.M."/>
        </authorList>
    </citation>
    <scope>NUCLEOTIDE SEQUENCE</scope>
    <source>
        <strain evidence="1">EC-137</strain>
    </source>
</reference>
<dbReference type="Proteomes" id="UP000814128">
    <property type="component" value="Unassembled WGS sequence"/>
</dbReference>
<keyword evidence="2" id="KW-1185">Reference proteome</keyword>
<organism evidence="1 2">
    <name type="scientific">Vararia minispora EC-137</name>
    <dbReference type="NCBI Taxonomy" id="1314806"/>
    <lineage>
        <taxon>Eukaryota</taxon>
        <taxon>Fungi</taxon>
        <taxon>Dikarya</taxon>
        <taxon>Basidiomycota</taxon>
        <taxon>Agaricomycotina</taxon>
        <taxon>Agaricomycetes</taxon>
        <taxon>Russulales</taxon>
        <taxon>Lachnocladiaceae</taxon>
        <taxon>Vararia</taxon>
    </lineage>
</organism>
<evidence type="ECO:0000313" key="1">
    <source>
        <dbReference type="EMBL" id="KAI0031778.1"/>
    </source>
</evidence>
<accession>A0ACB8QJ95</accession>
<sequence length="261" mass="29079">MAETDNVIILYDGFRDTNVSERPTSSKTLMVRFALSIKGIQHKTFWVDWPDIAIEATKVGAPPTGELDGKPRYTVPFIYDPTTRTAISDSQKIIAYLETQYPGSPSLFPPRTRTLQAALVQDGPHSVESRILDAAGPLYRARVLGILTPRGREHIRKLYKRLGRLEPKELTDVEERKERIGEVLKVLGEINGWFHEDGADGPGGFLADEAPCNADVALAATLTSMRNVVGENSDLWQAILVANGGKWAQYMDLFKAWYHVV</sequence>
<reference evidence="1" key="1">
    <citation type="submission" date="2021-02" db="EMBL/GenBank/DDBJ databases">
        <authorList>
            <consortium name="DOE Joint Genome Institute"/>
            <person name="Ahrendt S."/>
            <person name="Looney B.P."/>
            <person name="Miyauchi S."/>
            <person name="Morin E."/>
            <person name="Drula E."/>
            <person name="Courty P.E."/>
            <person name="Chicoki N."/>
            <person name="Fauchery L."/>
            <person name="Kohler A."/>
            <person name="Kuo A."/>
            <person name="Labutti K."/>
            <person name="Pangilinan J."/>
            <person name="Lipzen A."/>
            <person name="Riley R."/>
            <person name="Andreopoulos W."/>
            <person name="He G."/>
            <person name="Johnson J."/>
            <person name="Barry K.W."/>
            <person name="Grigoriev I.V."/>
            <person name="Nagy L."/>
            <person name="Hibbett D."/>
            <person name="Henrissat B."/>
            <person name="Matheny P.B."/>
            <person name="Labbe J."/>
            <person name="Martin F."/>
        </authorList>
    </citation>
    <scope>NUCLEOTIDE SEQUENCE</scope>
    <source>
        <strain evidence="1">EC-137</strain>
    </source>
</reference>
<comment type="caution">
    <text evidence="1">The sequence shown here is derived from an EMBL/GenBank/DDBJ whole genome shotgun (WGS) entry which is preliminary data.</text>
</comment>
<name>A0ACB8QJ95_9AGAM</name>
<proteinExistence type="predicted"/>
<protein>
    <submittedName>
        <fullName evidence="1">Uncharacterized protein</fullName>
    </submittedName>
</protein>
<evidence type="ECO:0000313" key="2">
    <source>
        <dbReference type="Proteomes" id="UP000814128"/>
    </source>
</evidence>